<dbReference type="EMBL" id="BT085313">
    <property type="protein sequence ID" value="ACR35666.1"/>
    <property type="molecule type" value="mRNA"/>
</dbReference>
<dbReference type="EnsemblPlants" id="Zm00001eb325170_T001">
    <property type="protein sequence ID" value="Zm00001eb325170_P001"/>
    <property type="gene ID" value="Zm00001eb325170"/>
</dbReference>
<evidence type="ECO:0000256" key="1">
    <source>
        <dbReference type="SAM" id="MobiDB-lite"/>
    </source>
</evidence>
<reference evidence="3" key="5">
    <citation type="submission" date="2021-05" db="UniProtKB">
        <authorList>
            <consortium name="EnsemblPlants"/>
        </authorList>
    </citation>
    <scope>IDENTIFICATION</scope>
    <source>
        <strain evidence="3">cv. B73</strain>
    </source>
</reference>
<evidence type="ECO:0000313" key="4">
    <source>
        <dbReference type="Proteomes" id="UP000007305"/>
    </source>
</evidence>
<dbReference type="AlphaFoldDB" id="C4J3B6"/>
<dbReference type="Proteomes" id="UP000007305">
    <property type="component" value="Chromosome 7"/>
</dbReference>
<accession>C4J3B6</accession>
<feature type="region of interest" description="Disordered" evidence="1">
    <location>
        <begin position="1"/>
        <end position="103"/>
    </location>
</feature>
<protein>
    <submittedName>
        <fullName evidence="2 3">Uncharacterized protein</fullName>
    </submittedName>
</protein>
<evidence type="ECO:0000313" key="2">
    <source>
        <dbReference type="EMBL" id="ACR35666.1"/>
    </source>
</evidence>
<sequence>MIAATNNGASTHVPPRAHLLLRHRLHTYRHTPAETTHTDTRTTRTPLAPDESQIKQKPRVQRGSSRRGSRRRRRRGRPRRGARRPRRRRRGPGRGPAICECVV</sequence>
<reference evidence="3" key="4">
    <citation type="submission" date="2019-07" db="EMBL/GenBank/DDBJ databases">
        <authorList>
            <person name="Seetharam A."/>
            <person name="Woodhouse M."/>
            <person name="Cannon E."/>
        </authorList>
    </citation>
    <scope>NUCLEOTIDE SEQUENCE [LARGE SCALE GENOMIC DNA]</scope>
    <source>
        <strain evidence="3">cv. B73</strain>
    </source>
</reference>
<feature type="compositionally biased region" description="Polar residues" evidence="1">
    <location>
        <begin position="1"/>
        <end position="10"/>
    </location>
</feature>
<reference evidence="2" key="1">
    <citation type="journal article" date="2009" name="PLoS Genet.">
        <title>Sequencing, mapping, and analysis of 27,455 maize full-length cDNAs.</title>
        <authorList>
            <person name="Soderlund C."/>
            <person name="Descour A."/>
            <person name="Kudrna D."/>
            <person name="Bomhoff M."/>
            <person name="Boyd L."/>
            <person name="Currie J."/>
            <person name="Angelova A."/>
            <person name="Collura K."/>
            <person name="Wissotski M."/>
            <person name="Ashley E."/>
            <person name="Morrow D."/>
            <person name="Fernandes J."/>
            <person name="Walbot V."/>
            <person name="Yu Y."/>
        </authorList>
    </citation>
    <scope>NUCLEOTIDE SEQUENCE</scope>
    <source>
        <strain evidence="2">B73</strain>
    </source>
</reference>
<feature type="compositionally biased region" description="Basic residues" evidence="1">
    <location>
        <begin position="56"/>
        <end position="92"/>
    </location>
</feature>
<dbReference type="Gramene" id="Zm00001eb325170_T001">
    <property type="protein sequence ID" value="Zm00001eb325170_P001"/>
    <property type="gene ID" value="Zm00001eb325170"/>
</dbReference>
<evidence type="ECO:0000313" key="3">
    <source>
        <dbReference type="EnsemblPlants" id="Zm00001eb325170_P001"/>
    </source>
</evidence>
<keyword evidence="4" id="KW-1185">Reference proteome</keyword>
<organism evidence="2">
    <name type="scientific">Zea mays</name>
    <name type="common">Maize</name>
    <dbReference type="NCBI Taxonomy" id="4577"/>
    <lineage>
        <taxon>Eukaryota</taxon>
        <taxon>Viridiplantae</taxon>
        <taxon>Streptophyta</taxon>
        <taxon>Embryophyta</taxon>
        <taxon>Tracheophyta</taxon>
        <taxon>Spermatophyta</taxon>
        <taxon>Magnoliopsida</taxon>
        <taxon>Liliopsida</taxon>
        <taxon>Poales</taxon>
        <taxon>Poaceae</taxon>
        <taxon>PACMAD clade</taxon>
        <taxon>Panicoideae</taxon>
        <taxon>Andropogonodae</taxon>
        <taxon>Andropogoneae</taxon>
        <taxon>Tripsacinae</taxon>
        <taxon>Zea</taxon>
    </lineage>
</organism>
<reference evidence="2" key="2">
    <citation type="submission" date="2012-06" db="EMBL/GenBank/DDBJ databases">
        <authorList>
            <person name="Yu Y."/>
            <person name="Currie J."/>
            <person name="Lomeli R."/>
            <person name="Angelova A."/>
            <person name="Collura K."/>
            <person name="Wissotski M."/>
            <person name="Campos D."/>
            <person name="Kudrna D."/>
            <person name="Golser W."/>
            <person name="Ashely E."/>
            <person name="Descour A."/>
            <person name="Fernandes J."/>
            <person name="Soderlund C."/>
            <person name="Walbot V."/>
        </authorList>
    </citation>
    <scope>NUCLEOTIDE SEQUENCE</scope>
    <source>
        <strain evidence="2">B73</strain>
    </source>
</reference>
<name>C4J3B6_MAIZE</name>
<proteinExistence type="evidence at transcript level"/>
<feature type="compositionally biased region" description="Basic residues" evidence="1">
    <location>
        <begin position="19"/>
        <end position="29"/>
    </location>
</feature>
<reference evidence="4" key="3">
    <citation type="submission" date="2015-12" db="EMBL/GenBank/DDBJ databases">
        <title>Update maize B73 reference genome by single molecule sequencing technologies.</title>
        <authorList>
            <consortium name="Maize Genome Sequencing Project"/>
            <person name="Ware D."/>
        </authorList>
    </citation>
    <scope>NUCLEOTIDE SEQUENCE [LARGE SCALE GENOMIC DNA]</scope>
    <source>
        <strain evidence="4">cv. B73</strain>
    </source>
</reference>